<feature type="binding site" evidence="1">
    <location>
        <position position="190"/>
    </location>
    <ligand>
        <name>Mn(2+)</name>
        <dbReference type="ChEBI" id="CHEBI:29035"/>
        <label>2</label>
    </ligand>
</feature>
<name>F5XPL0_MICPN</name>
<keyword evidence="4" id="KW-1185">Reference proteome</keyword>
<feature type="domain" description="Peptidase M20 dimerisation" evidence="2">
    <location>
        <begin position="214"/>
        <end position="306"/>
    </location>
</feature>
<feature type="binding site" evidence="1">
    <location>
        <position position="129"/>
    </location>
    <ligand>
        <name>Mn(2+)</name>
        <dbReference type="ChEBI" id="CHEBI:29035"/>
        <label>2</label>
    </ligand>
</feature>
<dbReference type="PANTHER" id="PTHR11014">
    <property type="entry name" value="PEPTIDASE M20 FAMILY MEMBER"/>
    <property type="match status" value="1"/>
</dbReference>
<dbReference type="EMBL" id="AP012204">
    <property type="protein sequence ID" value="BAK34318.1"/>
    <property type="molecule type" value="Genomic_DNA"/>
</dbReference>
<feature type="binding site" evidence="1">
    <location>
        <position position="127"/>
    </location>
    <ligand>
        <name>Mn(2+)</name>
        <dbReference type="ChEBI" id="CHEBI:29035"/>
        <label>2</label>
    </ligand>
</feature>
<evidence type="ECO:0000313" key="3">
    <source>
        <dbReference type="EMBL" id="BAK34318.1"/>
    </source>
</evidence>
<dbReference type="eggNOG" id="COG1473">
    <property type="taxonomic scope" value="Bacteria"/>
</dbReference>
<dbReference type="SUPFAM" id="SSF55031">
    <property type="entry name" value="Bacterial exopeptidase dimerisation domain"/>
    <property type="match status" value="1"/>
</dbReference>
<organism evidence="3 4">
    <name type="scientific">Microlunatus phosphovorus (strain ATCC 700054 / DSM 10555 / JCM 9379 / NBRC 101784 / NCIMB 13414 / VKM Ac-1990 / NM-1)</name>
    <dbReference type="NCBI Taxonomy" id="1032480"/>
    <lineage>
        <taxon>Bacteria</taxon>
        <taxon>Bacillati</taxon>
        <taxon>Actinomycetota</taxon>
        <taxon>Actinomycetes</taxon>
        <taxon>Propionibacteriales</taxon>
        <taxon>Propionibacteriaceae</taxon>
        <taxon>Microlunatus</taxon>
    </lineage>
</organism>
<dbReference type="Proteomes" id="UP000007947">
    <property type="component" value="Chromosome"/>
</dbReference>
<reference evidence="3 4" key="1">
    <citation type="submission" date="2011-05" db="EMBL/GenBank/DDBJ databases">
        <title>Whole genome sequence of Microlunatus phosphovorus NM-1.</title>
        <authorList>
            <person name="Hosoyama A."/>
            <person name="Sasaki K."/>
            <person name="Harada T."/>
            <person name="Igarashi R."/>
            <person name="Kawakoshi A."/>
            <person name="Sasagawa M."/>
            <person name="Fukada J."/>
            <person name="Nakamura S."/>
            <person name="Katano Y."/>
            <person name="Hanada S."/>
            <person name="Kamagata Y."/>
            <person name="Nakamura N."/>
            <person name="Yamazaki S."/>
            <person name="Fujita N."/>
        </authorList>
    </citation>
    <scope>NUCLEOTIDE SEQUENCE [LARGE SCALE GENOMIC DNA]</scope>
    <source>
        <strain evidence="4">ATCC 700054 / DSM 10555 / JCM 9379 / NBRC 101784 / NCIMB 13414 / VKM Ac-1990 / NM-1</strain>
    </source>
</reference>
<keyword evidence="1" id="KW-0479">Metal-binding</keyword>
<dbReference type="Pfam" id="PF07687">
    <property type="entry name" value="M20_dimer"/>
    <property type="match status" value="1"/>
</dbReference>
<dbReference type="GO" id="GO:0046872">
    <property type="term" value="F:metal ion binding"/>
    <property type="evidence" value="ECO:0007669"/>
    <property type="project" value="UniProtKB-KW"/>
</dbReference>
<evidence type="ECO:0000256" key="1">
    <source>
        <dbReference type="PIRSR" id="PIRSR005962-1"/>
    </source>
</evidence>
<dbReference type="NCBIfam" id="TIGR01891">
    <property type="entry name" value="amidohydrolases"/>
    <property type="match status" value="1"/>
</dbReference>
<dbReference type="HOGENOM" id="CLU_023257_0_1_11"/>
<sequence>MQVQTSTSSRLQLITEETNRLYEDLVALRRDIHAHPEVGHEEYRTTQLVVDTLARAGLHAEVLSVGTGAICDILPSGSGSGSDADADSAGGPRQDLVGLRADLDALPITDGKNVPYRSRTDGICHACGHDVHTTIVLGTGLVLARLRDQGLLHRGVRLIFQPAEETSPGGALDAIASGALEGVSEVYALHCDPRTEVGKIAHRVGPITSAVDQVVVTVTGSGGHTSRPHLTADVIGALGAVATETQLLLSRRVDPRSGLSLMWGRIHAGSAPNAIPQVGVIEGTLRALDEDGWRKAQALLGELVSQIVAPFGAGVEVSLTAGVPPAVNHQLGVERLSEAARSVLGPEGVAVTDQSLGGEDFAWMLQQVPGAMARLGVRPQDQDLIPDIHQPAFDVDERCIRVGVATLAAVASRPADDRDSGVRG</sequence>
<feature type="binding site" evidence="1">
    <location>
        <position position="389"/>
    </location>
    <ligand>
        <name>Mn(2+)</name>
        <dbReference type="ChEBI" id="CHEBI:29035"/>
        <label>2</label>
    </ligand>
</feature>
<dbReference type="KEGG" id="mph:MLP_13040"/>
<accession>F5XPL0</accession>
<dbReference type="PIRSF" id="PIRSF005962">
    <property type="entry name" value="Pept_M20D_amidohydro"/>
    <property type="match status" value="1"/>
</dbReference>
<dbReference type="Pfam" id="PF01546">
    <property type="entry name" value="Peptidase_M20"/>
    <property type="match status" value="1"/>
</dbReference>
<dbReference type="STRING" id="1032480.MLP_13040"/>
<dbReference type="InterPro" id="IPR011650">
    <property type="entry name" value="Peptidase_M20_dimer"/>
</dbReference>
<dbReference type="AlphaFoldDB" id="F5XPL0"/>
<dbReference type="PANTHER" id="PTHR11014:SF63">
    <property type="entry name" value="METALLOPEPTIDASE, PUTATIVE (AFU_ORTHOLOGUE AFUA_6G09600)-RELATED"/>
    <property type="match status" value="1"/>
</dbReference>
<comment type="cofactor">
    <cofactor evidence="1">
        <name>Mn(2+)</name>
        <dbReference type="ChEBI" id="CHEBI:29035"/>
    </cofactor>
    <text evidence="1">The Mn(2+) ion enhances activity.</text>
</comment>
<protein>
    <submittedName>
        <fullName evidence="3">Putative M20 family peptidase</fullName>
    </submittedName>
</protein>
<dbReference type="Gene3D" id="3.40.630.10">
    <property type="entry name" value="Zn peptidases"/>
    <property type="match status" value="1"/>
</dbReference>
<evidence type="ECO:0000313" key="4">
    <source>
        <dbReference type="Proteomes" id="UP000007947"/>
    </source>
</evidence>
<keyword evidence="1" id="KW-0464">Manganese</keyword>
<dbReference type="Gene3D" id="3.30.70.360">
    <property type="match status" value="1"/>
</dbReference>
<dbReference type="SUPFAM" id="SSF53187">
    <property type="entry name" value="Zn-dependent exopeptidases"/>
    <property type="match status" value="1"/>
</dbReference>
<dbReference type="InterPro" id="IPR036264">
    <property type="entry name" value="Bact_exopeptidase_dim_dom"/>
</dbReference>
<evidence type="ECO:0000259" key="2">
    <source>
        <dbReference type="Pfam" id="PF07687"/>
    </source>
</evidence>
<feature type="binding site" evidence="1">
    <location>
        <position position="165"/>
    </location>
    <ligand>
        <name>Mn(2+)</name>
        <dbReference type="ChEBI" id="CHEBI:29035"/>
        <label>2</label>
    </ligand>
</feature>
<dbReference type="RefSeq" id="WP_013862201.1">
    <property type="nucleotide sequence ID" value="NC_015635.1"/>
</dbReference>
<dbReference type="InterPro" id="IPR002933">
    <property type="entry name" value="Peptidase_M20"/>
</dbReference>
<dbReference type="InterPro" id="IPR017439">
    <property type="entry name" value="Amidohydrolase"/>
</dbReference>
<dbReference type="GO" id="GO:0016787">
    <property type="term" value="F:hydrolase activity"/>
    <property type="evidence" value="ECO:0007669"/>
    <property type="project" value="InterPro"/>
</dbReference>
<gene>
    <name evidence="3" type="ordered locus">MLP_13040</name>
</gene>
<proteinExistence type="predicted"/>